<evidence type="ECO:0000313" key="3">
    <source>
        <dbReference type="Proteomes" id="UP001155586"/>
    </source>
</evidence>
<feature type="chain" id="PRO_5040850486" evidence="1">
    <location>
        <begin position="21"/>
        <end position="87"/>
    </location>
</feature>
<accession>A0A9X3CJ26</accession>
<dbReference type="Proteomes" id="UP001155586">
    <property type="component" value="Unassembled WGS sequence"/>
</dbReference>
<sequence length="87" mass="9683">MLTRSYIFFLILVASFSVVSAESDESVASVVKQNEQHEKALAAISNDLKLIAEHVEEVDSSIAEVDESAARQAQLLRKKLDHLEEQL</sequence>
<evidence type="ECO:0000313" key="2">
    <source>
        <dbReference type="EMBL" id="MCW8336404.1"/>
    </source>
</evidence>
<name>A0A9X3CJ26_9VIBR</name>
<feature type="non-terminal residue" evidence="2">
    <location>
        <position position="87"/>
    </location>
</feature>
<proteinExistence type="predicted"/>
<gene>
    <name evidence="2" type="ORF">MD483_21575</name>
</gene>
<dbReference type="AlphaFoldDB" id="A0A9X3CJ26"/>
<keyword evidence="3" id="KW-1185">Reference proteome</keyword>
<feature type="signal peptide" evidence="1">
    <location>
        <begin position="1"/>
        <end position="20"/>
    </location>
</feature>
<organism evidence="2 3">
    <name type="scientific">Vibrio paucivorans</name>
    <dbReference type="NCBI Taxonomy" id="2829489"/>
    <lineage>
        <taxon>Bacteria</taxon>
        <taxon>Pseudomonadati</taxon>
        <taxon>Pseudomonadota</taxon>
        <taxon>Gammaproteobacteria</taxon>
        <taxon>Vibrionales</taxon>
        <taxon>Vibrionaceae</taxon>
        <taxon>Vibrio</taxon>
    </lineage>
</organism>
<comment type="caution">
    <text evidence="2">The sequence shown here is derived from an EMBL/GenBank/DDBJ whole genome shotgun (WGS) entry which is preliminary data.</text>
</comment>
<protein>
    <submittedName>
        <fullName evidence="2">Uncharacterized protein</fullName>
    </submittedName>
</protein>
<dbReference type="EMBL" id="JAKRRX010000234">
    <property type="protein sequence ID" value="MCW8336404.1"/>
    <property type="molecule type" value="Genomic_DNA"/>
</dbReference>
<keyword evidence="1" id="KW-0732">Signal</keyword>
<dbReference type="RefSeq" id="WP_265689490.1">
    <property type="nucleotide sequence ID" value="NZ_JAKRRX010000234.1"/>
</dbReference>
<reference evidence="2" key="1">
    <citation type="submission" date="2022-02" db="EMBL/GenBank/DDBJ databases">
        <title>Vibrio sp. nov., a new bacterium isolated from Bohai sea, China.</title>
        <authorList>
            <person name="Yuan Y."/>
        </authorList>
    </citation>
    <scope>NUCLEOTIDE SEQUENCE</scope>
    <source>
        <strain evidence="2">DBSS07</strain>
    </source>
</reference>
<evidence type="ECO:0000256" key="1">
    <source>
        <dbReference type="SAM" id="SignalP"/>
    </source>
</evidence>